<organism evidence="2 3">
    <name type="scientific">Rossellomorea vietnamensis</name>
    <dbReference type="NCBI Taxonomy" id="218284"/>
    <lineage>
        <taxon>Bacteria</taxon>
        <taxon>Bacillati</taxon>
        <taxon>Bacillota</taxon>
        <taxon>Bacilli</taxon>
        <taxon>Bacillales</taxon>
        <taxon>Bacillaceae</taxon>
        <taxon>Rossellomorea</taxon>
    </lineage>
</organism>
<dbReference type="Proteomes" id="UP000465062">
    <property type="component" value="Chromosome"/>
</dbReference>
<proteinExistence type="predicted"/>
<dbReference type="KEGG" id="bvq:FHE72_01185"/>
<protein>
    <submittedName>
        <fullName evidence="2">Acyl carrier protein</fullName>
    </submittedName>
</protein>
<dbReference type="RefSeq" id="WP_159360966.1">
    <property type="nucleotide sequence ID" value="NZ_CP047394.1"/>
</dbReference>
<sequence>MKSKIMVEENLDKTILELVKEILQIDNIALDENLKGLGLDSLNTVNLILALEDSFQIELLDEDLEPDNFSCINTVKSLVKRKLT</sequence>
<dbReference type="SUPFAM" id="SSF47336">
    <property type="entry name" value="ACP-like"/>
    <property type="match status" value="1"/>
</dbReference>
<accession>A0A6I6UE51</accession>
<dbReference type="PROSITE" id="PS50075">
    <property type="entry name" value="CARRIER"/>
    <property type="match status" value="1"/>
</dbReference>
<dbReference type="Pfam" id="PF00550">
    <property type="entry name" value="PP-binding"/>
    <property type="match status" value="1"/>
</dbReference>
<gene>
    <name evidence="2" type="ORF">FHE72_01185</name>
</gene>
<dbReference type="InterPro" id="IPR036736">
    <property type="entry name" value="ACP-like_sf"/>
</dbReference>
<evidence type="ECO:0000313" key="2">
    <source>
        <dbReference type="EMBL" id="QHE59807.1"/>
    </source>
</evidence>
<dbReference type="Gene3D" id="1.10.1200.10">
    <property type="entry name" value="ACP-like"/>
    <property type="match status" value="1"/>
</dbReference>
<name>A0A6I6UE51_9BACI</name>
<evidence type="ECO:0000313" key="3">
    <source>
        <dbReference type="Proteomes" id="UP000465062"/>
    </source>
</evidence>
<reference evidence="2 3" key="1">
    <citation type="submission" date="2019-06" db="EMBL/GenBank/DDBJ databases">
        <title>An operon consisting of a P-type ATPase gene and a transcriptional regular gene given the different cadmium resistance in Bacillus vietamensis 151-6 and Bacillus marisflavi 151-25.</title>
        <authorList>
            <person name="Yu X."/>
        </authorList>
    </citation>
    <scope>NUCLEOTIDE SEQUENCE [LARGE SCALE GENOMIC DNA]</scope>
    <source>
        <strain evidence="2 3">151-6</strain>
    </source>
</reference>
<dbReference type="AlphaFoldDB" id="A0A6I6UE51"/>
<feature type="domain" description="Carrier" evidence="1">
    <location>
        <begin position="6"/>
        <end position="83"/>
    </location>
</feature>
<dbReference type="InterPro" id="IPR009081">
    <property type="entry name" value="PP-bd_ACP"/>
</dbReference>
<dbReference type="EMBL" id="CP047394">
    <property type="protein sequence ID" value="QHE59807.1"/>
    <property type="molecule type" value="Genomic_DNA"/>
</dbReference>
<evidence type="ECO:0000259" key="1">
    <source>
        <dbReference type="PROSITE" id="PS50075"/>
    </source>
</evidence>